<evidence type="ECO:0000313" key="3">
    <source>
        <dbReference type="Proteomes" id="UP000191040"/>
    </source>
</evidence>
<evidence type="ECO:0000256" key="1">
    <source>
        <dbReference type="SAM" id="Phobius"/>
    </source>
</evidence>
<dbReference type="AlphaFoldDB" id="A0A1T4YTX2"/>
<reference evidence="3" key="1">
    <citation type="submission" date="2017-02" db="EMBL/GenBank/DDBJ databases">
        <authorList>
            <person name="Varghese N."/>
            <person name="Submissions S."/>
        </authorList>
    </citation>
    <scope>NUCLEOTIDE SEQUENCE [LARGE SCALE GENOMIC DNA]</scope>
    <source>
        <strain evidence="3">9H-4</strain>
    </source>
</reference>
<keyword evidence="1" id="KW-0812">Transmembrane</keyword>
<feature type="transmembrane region" description="Helical" evidence="1">
    <location>
        <begin position="98"/>
        <end position="117"/>
    </location>
</feature>
<name>A0A1T4YTX2_9ACTN</name>
<organism evidence="2 3">
    <name type="scientific">Aeromicrobium choanae</name>
    <dbReference type="NCBI Taxonomy" id="1736691"/>
    <lineage>
        <taxon>Bacteria</taxon>
        <taxon>Bacillati</taxon>
        <taxon>Actinomycetota</taxon>
        <taxon>Actinomycetes</taxon>
        <taxon>Propionibacteriales</taxon>
        <taxon>Nocardioidaceae</taxon>
        <taxon>Aeromicrobium</taxon>
    </lineage>
</organism>
<proteinExistence type="predicted"/>
<keyword evidence="1" id="KW-0472">Membrane</keyword>
<keyword evidence="3" id="KW-1185">Reference proteome</keyword>
<feature type="transmembrane region" description="Helical" evidence="1">
    <location>
        <begin position="39"/>
        <end position="60"/>
    </location>
</feature>
<accession>A0A1T4YTX2</accession>
<feature type="transmembrane region" description="Helical" evidence="1">
    <location>
        <begin position="72"/>
        <end position="92"/>
    </location>
</feature>
<evidence type="ECO:0000313" key="2">
    <source>
        <dbReference type="EMBL" id="SKB05038.1"/>
    </source>
</evidence>
<dbReference type="RefSeq" id="WP_078698960.1">
    <property type="nucleotide sequence ID" value="NZ_LT796768.1"/>
</dbReference>
<keyword evidence="1" id="KW-1133">Transmembrane helix</keyword>
<dbReference type="EMBL" id="LT796768">
    <property type="protein sequence ID" value="SKB05038.1"/>
    <property type="molecule type" value="Genomic_DNA"/>
</dbReference>
<dbReference type="Proteomes" id="UP000191040">
    <property type="component" value="Chromosome I"/>
</dbReference>
<sequence length="122" mass="12206">MTTGQVLRAAAQLGLLYAAIGVAATLLLALVGGGLDGTLLLPLVVLAVALFVAATFIVLLARLAAGWLQGRVGEPVAGAIMIASAVVLLSGALTVRSLGVLALAVSALMALATHLVLTRRWA</sequence>
<protein>
    <submittedName>
        <fullName evidence="2">Uncharacterized protein</fullName>
    </submittedName>
</protein>
<gene>
    <name evidence="2" type="ORF">SAMN06295964_0808</name>
</gene>
<feature type="transmembrane region" description="Helical" evidence="1">
    <location>
        <begin position="12"/>
        <end position="33"/>
    </location>
</feature>
<dbReference type="STRING" id="1736691.SAMN06295964_0808"/>